<protein>
    <submittedName>
        <fullName evidence="3">Sugar phosphate nucleotidyltransferase</fullName>
    </submittedName>
</protein>
<dbReference type="InterPro" id="IPR011051">
    <property type="entry name" value="RmlC_Cupin_sf"/>
</dbReference>
<dbReference type="Pfam" id="PF00483">
    <property type="entry name" value="NTP_transferase"/>
    <property type="match status" value="1"/>
</dbReference>
<keyword evidence="4" id="KW-1185">Reference proteome</keyword>
<evidence type="ECO:0000313" key="4">
    <source>
        <dbReference type="Proteomes" id="UP001589854"/>
    </source>
</evidence>
<dbReference type="Gene3D" id="3.90.550.10">
    <property type="entry name" value="Spore Coat Polysaccharide Biosynthesis Protein SpsA, Chain A"/>
    <property type="match status" value="1"/>
</dbReference>
<evidence type="ECO:0000259" key="1">
    <source>
        <dbReference type="Pfam" id="PF00483"/>
    </source>
</evidence>
<feature type="domain" description="Nucleotidyl transferase" evidence="1">
    <location>
        <begin position="3"/>
        <end position="271"/>
    </location>
</feature>
<comment type="caution">
    <text evidence="3">The sequence shown here is derived from an EMBL/GenBank/DDBJ whole genome shotgun (WGS) entry which is preliminary data.</text>
</comment>
<organism evidence="3 4">
    <name type="scientific">Metabacillus herbersteinensis</name>
    <dbReference type="NCBI Taxonomy" id="283816"/>
    <lineage>
        <taxon>Bacteria</taxon>
        <taxon>Bacillati</taxon>
        <taxon>Bacillota</taxon>
        <taxon>Bacilli</taxon>
        <taxon>Bacillales</taxon>
        <taxon>Bacillaceae</taxon>
        <taxon>Metabacillus</taxon>
    </lineage>
</organism>
<dbReference type="InterPro" id="IPR029044">
    <property type="entry name" value="Nucleotide-diphossugar_trans"/>
</dbReference>
<feature type="domain" description="Mannose-6-phosphate isomerase type II C-terminal" evidence="2">
    <location>
        <begin position="341"/>
        <end position="443"/>
    </location>
</feature>
<reference evidence="3 4" key="1">
    <citation type="submission" date="2024-09" db="EMBL/GenBank/DDBJ databases">
        <authorList>
            <person name="Sun Q."/>
            <person name="Mori K."/>
        </authorList>
    </citation>
    <scope>NUCLEOTIDE SEQUENCE [LARGE SCALE GENOMIC DNA]</scope>
    <source>
        <strain evidence="3 4">CCM 7228</strain>
    </source>
</reference>
<dbReference type="SUPFAM" id="SSF53448">
    <property type="entry name" value="Nucleotide-diphospho-sugar transferases"/>
    <property type="match status" value="1"/>
</dbReference>
<dbReference type="PANTHER" id="PTHR46390">
    <property type="entry name" value="MANNOSE-1-PHOSPHATE GUANYLYLTRANSFERASE"/>
    <property type="match status" value="1"/>
</dbReference>
<accession>A0ABV6GE27</accession>
<dbReference type="Proteomes" id="UP001589854">
    <property type="component" value="Unassembled WGS sequence"/>
</dbReference>
<gene>
    <name evidence="3" type="ORF">ACFFIX_10760</name>
</gene>
<dbReference type="Pfam" id="PF01050">
    <property type="entry name" value="MannoseP_isomer"/>
    <property type="match status" value="1"/>
</dbReference>
<dbReference type="SUPFAM" id="SSF51182">
    <property type="entry name" value="RmlC-like cupins"/>
    <property type="match status" value="1"/>
</dbReference>
<dbReference type="InterPro" id="IPR051161">
    <property type="entry name" value="Mannose-6P_isomerase_type2"/>
</dbReference>
<name>A0ABV6GE27_9BACI</name>
<dbReference type="InterPro" id="IPR001538">
    <property type="entry name" value="Man6P_isomerase-2_C"/>
</dbReference>
<evidence type="ECO:0000259" key="2">
    <source>
        <dbReference type="Pfam" id="PF01050"/>
    </source>
</evidence>
<dbReference type="Gene3D" id="2.60.120.10">
    <property type="entry name" value="Jelly Rolls"/>
    <property type="match status" value="1"/>
</dbReference>
<dbReference type="EMBL" id="JBHLVO010000007">
    <property type="protein sequence ID" value="MFC0271931.1"/>
    <property type="molecule type" value="Genomic_DNA"/>
</dbReference>
<dbReference type="InterPro" id="IPR014710">
    <property type="entry name" value="RmlC-like_jellyroll"/>
</dbReference>
<sequence length="458" mass="52855">MKIILLSGGSGKRLWPLSNEARSKQFLKVLKNLKGQKESMFQRVCRQLEQVGLKEKFIISASLAQQDIILNQLSSSVPLILEPERRDTFPAIALASSYLYSFMDMSLDDVVIVLPVDSYVEDHFFYKVKELEQVFKYADIDLSLVGVKPAYPSEKYGYIIPEKKVTLNNYTFYQVSHFKEKPSEEQASLLIKQNAFWNCGIFAFKLGFMISLLQNKNLPCHYKELLTQYNNLPKVSFDYEVVEKLKRVAMVPYNGYWKDLGTWDTLTEKMETHVTGKGKVCEKSYNTHVVNELDIPVLVFGISDAVVAASPDGILVTGKWPNTKLKEYLVEFEQRPMYEEKRWGWYKVLHYKNYVDNQKILTKHLGLFSGSNFSYQKHFKRIKVWTIISGEGESVIEGELKFVKPGDVVQIPVNVKHALKAHTDLELIEVQIGSELIEEDIELITTEWEEIVNMLKEE</sequence>
<evidence type="ECO:0000313" key="3">
    <source>
        <dbReference type="EMBL" id="MFC0271931.1"/>
    </source>
</evidence>
<dbReference type="RefSeq" id="WP_378933733.1">
    <property type="nucleotide sequence ID" value="NZ_JBHLVO010000007.1"/>
</dbReference>
<proteinExistence type="predicted"/>
<dbReference type="PANTHER" id="PTHR46390:SF1">
    <property type="entry name" value="MANNOSE-1-PHOSPHATE GUANYLYLTRANSFERASE"/>
    <property type="match status" value="1"/>
</dbReference>
<dbReference type="InterPro" id="IPR005835">
    <property type="entry name" value="NTP_transferase_dom"/>
</dbReference>
<dbReference type="CDD" id="cd02213">
    <property type="entry name" value="cupin_PMI_typeII_C"/>
    <property type="match status" value="1"/>
</dbReference>